<organism evidence="1 2">
    <name type="scientific">Mycolicibacterium wolinskyi</name>
    <dbReference type="NCBI Taxonomy" id="59750"/>
    <lineage>
        <taxon>Bacteria</taxon>
        <taxon>Bacillati</taxon>
        <taxon>Actinomycetota</taxon>
        <taxon>Actinomycetes</taxon>
        <taxon>Mycobacteriales</taxon>
        <taxon>Mycobacteriaceae</taxon>
        <taxon>Mycolicibacterium</taxon>
    </lineage>
</organism>
<evidence type="ECO:0000313" key="2">
    <source>
        <dbReference type="Proteomes" id="UP000193964"/>
    </source>
</evidence>
<evidence type="ECO:0000313" key="1">
    <source>
        <dbReference type="EMBL" id="ORX18458.1"/>
    </source>
</evidence>
<gene>
    <name evidence="1" type="ORF">AWC31_14235</name>
</gene>
<name>A0A1X2FJF8_9MYCO</name>
<dbReference type="RefSeq" id="WP_085142585.1">
    <property type="nucleotide sequence ID" value="NZ_JACKUA010000023.1"/>
</dbReference>
<sequence>MTAQFVLAPPQSTSPTHTADVLGRSAAAAAILWNCHLAISGPDKFLDALSTALRVPPDRPQITPGTPYNGALVRLATRAHRIATELTTQTQLRRGPRRRVCQTMYVQAFNEYLSRQQPR</sequence>
<accession>A0A1X2FJF8</accession>
<dbReference type="AlphaFoldDB" id="A0A1X2FJF8"/>
<comment type="caution">
    <text evidence="1">The sequence shown here is derived from an EMBL/GenBank/DDBJ whole genome shotgun (WGS) entry which is preliminary data.</text>
</comment>
<dbReference type="EMBL" id="LQQA01000005">
    <property type="protein sequence ID" value="ORX18458.1"/>
    <property type="molecule type" value="Genomic_DNA"/>
</dbReference>
<protein>
    <submittedName>
        <fullName evidence="1">Uncharacterized protein</fullName>
    </submittedName>
</protein>
<reference evidence="1 2" key="1">
    <citation type="submission" date="2016-01" db="EMBL/GenBank/DDBJ databases">
        <title>The new phylogeny of the genus Mycobacterium.</title>
        <authorList>
            <person name="Tarcisio F."/>
            <person name="Conor M."/>
            <person name="Antonella G."/>
            <person name="Elisabetta G."/>
            <person name="Giulia F.S."/>
            <person name="Sara T."/>
            <person name="Anna F."/>
            <person name="Clotilde B."/>
            <person name="Roberto B."/>
            <person name="Veronica D.S."/>
            <person name="Fabio R."/>
            <person name="Monica P."/>
            <person name="Olivier J."/>
            <person name="Enrico T."/>
            <person name="Nicola S."/>
        </authorList>
    </citation>
    <scope>NUCLEOTIDE SEQUENCE [LARGE SCALE GENOMIC DNA]</scope>
    <source>
        <strain evidence="1 2">ATCC 700010</strain>
    </source>
</reference>
<proteinExistence type="predicted"/>
<dbReference type="Proteomes" id="UP000193964">
    <property type="component" value="Unassembled WGS sequence"/>
</dbReference>